<dbReference type="EMBL" id="JH658287">
    <property type="protein sequence ID" value="EXL98039.1"/>
    <property type="molecule type" value="Genomic_DNA"/>
</dbReference>
<dbReference type="HOGENOM" id="CLU_2589839_0_0_1"/>
<reference evidence="1" key="2">
    <citation type="submission" date="2012-05" db="EMBL/GenBank/DDBJ databases">
        <title>The Genome Annotation of Fusarium oxysporum II5.</title>
        <authorList>
            <consortium name="The Broad Institute Genomics Platform"/>
            <person name="Ma L.-J."/>
            <person name="Corby-Kistler H."/>
            <person name="Broz K."/>
            <person name="Gale L.R."/>
            <person name="Jonkers W."/>
            <person name="O'Donnell K."/>
            <person name="Ploetz R."/>
            <person name="Steinberg C."/>
            <person name="Schwartz D.C."/>
            <person name="VanEtten H."/>
            <person name="Zhou S."/>
            <person name="Young S.K."/>
            <person name="Zeng Q."/>
            <person name="Gargeya S."/>
            <person name="Fitzgerald M."/>
            <person name="Abouelleil A."/>
            <person name="Alvarado L."/>
            <person name="Chapman S.B."/>
            <person name="Gainer-Dewar J."/>
            <person name="Goldberg J."/>
            <person name="Griggs A."/>
            <person name="Gujja S."/>
            <person name="Hansen M."/>
            <person name="Howarth C."/>
            <person name="Imamovic A."/>
            <person name="Ireland A."/>
            <person name="Larimer J."/>
            <person name="McCowan C."/>
            <person name="Murphy C."/>
            <person name="Pearson M."/>
            <person name="Poon T.W."/>
            <person name="Priest M."/>
            <person name="Roberts A."/>
            <person name="Saif S."/>
            <person name="Shea T."/>
            <person name="Sykes S."/>
            <person name="Wortman J."/>
            <person name="Nusbaum C."/>
            <person name="Birren B."/>
        </authorList>
    </citation>
    <scope>NUCLEOTIDE SEQUENCE</scope>
    <source>
        <strain evidence="1">54006</strain>
    </source>
</reference>
<dbReference type="VEuPathDB" id="FungiDB:FOIG_09598"/>
<protein>
    <submittedName>
        <fullName evidence="1">Uncharacterized protein</fullName>
    </submittedName>
</protein>
<accession>X0KMG9</accession>
<dbReference type="Proteomes" id="UP000030685">
    <property type="component" value="Unassembled WGS sequence"/>
</dbReference>
<dbReference type="GeneID" id="42034773"/>
<evidence type="ECO:0000313" key="1">
    <source>
        <dbReference type="EMBL" id="EXL98039.1"/>
    </source>
</evidence>
<sequence length="80" mass="9542">MARITIYCRRCGKYLHDYEEIRQCASSRRRGQGPHRDLGSENVTYQSNWTNCDACQEEYEVYMYARRNGIPYLQPNPPFN</sequence>
<reference evidence="1" key="1">
    <citation type="submission" date="2011-11" db="EMBL/GenBank/DDBJ databases">
        <title>The Genome Sequence of Fusarium oxysporum II5.</title>
        <authorList>
            <consortium name="The Broad Institute Genome Sequencing Platform"/>
            <person name="Ma L.-J."/>
            <person name="Gale L.R."/>
            <person name="Schwartz D.C."/>
            <person name="Zhou S."/>
            <person name="Corby-Kistler H."/>
            <person name="Young S.K."/>
            <person name="Zeng Q."/>
            <person name="Gargeya S."/>
            <person name="Fitzgerald M."/>
            <person name="Haas B."/>
            <person name="Abouelleil A."/>
            <person name="Alvarado L."/>
            <person name="Arachchi H.M."/>
            <person name="Berlin A."/>
            <person name="Brown A."/>
            <person name="Chapman S.B."/>
            <person name="Chen Z."/>
            <person name="Dunbar C."/>
            <person name="Freedman E."/>
            <person name="Gearin G."/>
            <person name="Goldberg J."/>
            <person name="Griggs A."/>
            <person name="Gujja S."/>
            <person name="Heiman D."/>
            <person name="Howarth C."/>
            <person name="Larson L."/>
            <person name="Lui A."/>
            <person name="MacDonald P.J.P."/>
            <person name="Montmayeur A."/>
            <person name="Murphy C."/>
            <person name="Neiman D."/>
            <person name="Pearson M."/>
            <person name="Priest M."/>
            <person name="Roberts A."/>
            <person name="Saif S."/>
            <person name="Shea T."/>
            <person name="Shenoy N."/>
            <person name="Sisk P."/>
            <person name="Stolte C."/>
            <person name="Sykes S."/>
            <person name="Wortman J."/>
            <person name="Nusbaum C."/>
            <person name="Birren B."/>
        </authorList>
    </citation>
    <scope>NUCLEOTIDE SEQUENCE [LARGE SCALE GENOMIC DNA]</scope>
    <source>
        <strain evidence="1">54006</strain>
    </source>
</reference>
<organism evidence="1">
    <name type="scientific">Fusarium odoratissimum (strain NRRL 54006)</name>
    <dbReference type="NCBI Taxonomy" id="1089451"/>
    <lineage>
        <taxon>Eukaryota</taxon>
        <taxon>Fungi</taxon>
        <taxon>Dikarya</taxon>
        <taxon>Ascomycota</taxon>
        <taxon>Pezizomycotina</taxon>
        <taxon>Sordariomycetes</taxon>
        <taxon>Hypocreomycetidae</taxon>
        <taxon>Hypocreales</taxon>
        <taxon>Nectriaceae</taxon>
        <taxon>Fusarium</taxon>
        <taxon>Fusarium oxysporum species complex</taxon>
        <taxon>Fusarium oxysporum f. sp. cubense (strain race 4)</taxon>
    </lineage>
</organism>
<name>X0KMG9_FUSO5</name>
<gene>
    <name evidence="1" type="ORF">FOIG_09598</name>
</gene>
<proteinExistence type="predicted"/>
<dbReference type="RefSeq" id="XP_031060129.1">
    <property type="nucleotide sequence ID" value="XM_031209878.1"/>
</dbReference>
<dbReference type="AlphaFoldDB" id="X0KMG9"/>